<dbReference type="InterPro" id="IPR011663">
    <property type="entry name" value="UTRA"/>
</dbReference>
<feature type="domain" description="HTH gntR-type" evidence="4">
    <location>
        <begin position="13"/>
        <end position="81"/>
    </location>
</feature>
<dbReference type="Gene3D" id="1.10.10.10">
    <property type="entry name" value="Winged helix-like DNA-binding domain superfamily/Winged helix DNA-binding domain"/>
    <property type="match status" value="1"/>
</dbReference>
<evidence type="ECO:0000313" key="5">
    <source>
        <dbReference type="EMBL" id="MDO6414614.1"/>
    </source>
</evidence>
<sequence length="245" mass="27688">MHDLIRLDHETTRPLYIQLEEQLSQLIASGQIAGGTKLPSERQLAADLGVSRSTVQQSYSMLRERRLIVGQGRQGSTVPQEATKLRSGMDRLRGFTQEMTELGRRPSTRVLEQRIVSDRSVASLFGLPSTARFLYLVRVRLGDEVPLSRETAWYSLDAAPDLEKADYSGSIYGQLAAHNLIPAYCDQTIEATVPTASERDIFGFDEQVPCLLIKRRTYLRDGPMVEYVEGVFRGDTYIYRLRLDT</sequence>
<dbReference type="Gene3D" id="3.40.1410.10">
    <property type="entry name" value="Chorismate lyase-like"/>
    <property type="match status" value="1"/>
</dbReference>
<dbReference type="InterPro" id="IPR050679">
    <property type="entry name" value="Bact_HTH_transcr_reg"/>
</dbReference>
<protein>
    <submittedName>
        <fullName evidence="5">GntR family transcriptional regulator</fullName>
    </submittedName>
</protein>
<evidence type="ECO:0000256" key="1">
    <source>
        <dbReference type="ARBA" id="ARBA00023015"/>
    </source>
</evidence>
<dbReference type="Proteomes" id="UP001169764">
    <property type="component" value="Unassembled WGS sequence"/>
</dbReference>
<reference evidence="5" key="1">
    <citation type="submission" date="2023-07" db="EMBL/GenBank/DDBJ databases">
        <authorList>
            <person name="Kim M."/>
        </authorList>
    </citation>
    <scope>NUCLEOTIDE SEQUENCE</scope>
    <source>
        <strain evidence="5">BIUV-7</strain>
    </source>
</reference>
<dbReference type="InterPro" id="IPR028978">
    <property type="entry name" value="Chorismate_lyase_/UTRA_dom_sf"/>
</dbReference>
<keyword evidence="2" id="KW-0238">DNA-binding</keyword>
<keyword evidence="6" id="KW-1185">Reference proteome</keyword>
<dbReference type="PANTHER" id="PTHR44846:SF17">
    <property type="entry name" value="GNTR-FAMILY TRANSCRIPTIONAL REGULATOR"/>
    <property type="match status" value="1"/>
</dbReference>
<dbReference type="EMBL" id="JAUOTP010000003">
    <property type="protein sequence ID" value="MDO6414614.1"/>
    <property type="molecule type" value="Genomic_DNA"/>
</dbReference>
<dbReference type="SMART" id="SM00345">
    <property type="entry name" value="HTH_GNTR"/>
    <property type="match status" value="1"/>
</dbReference>
<dbReference type="InterPro" id="IPR000524">
    <property type="entry name" value="Tscrpt_reg_HTH_GntR"/>
</dbReference>
<evidence type="ECO:0000256" key="3">
    <source>
        <dbReference type="ARBA" id="ARBA00023163"/>
    </source>
</evidence>
<dbReference type="PROSITE" id="PS50949">
    <property type="entry name" value="HTH_GNTR"/>
    <property type="match status" value="1"/>
</dbReference>
<dbReference type="PANTHER" id="PTHR44846">
    <property type="entry name" value="MANNOSYL-D-GLYCERATE TRANSPORT/METABOLISM SYSTEM REPRESSOR MNGR-RELATED"/>
    <property type="match status" value="1"/>
</dbReference>
<dbReference type="SUPFAM" id="SSF64288">
    <property type="entry name" value="Chorismate lyase-like"/>
    <property type="match status" value="1"/>
</dbReference>
<dbReference type="PRINTS" id="PR00035">
    <property type="entry name" value="HTHGNTR"/>
</dbReference>
<comment type="caution">
    <text evidence="5">The sequence shown here is derived from an EMBL/GenBank/DDBJ whole genome shotgun (WGS) entry which is preliminary data.</text>
</comment>
<accession>A0ABT8YA83</accession>
<keyword evidence="3" id="KW-0804">Transcription</keyword>
<dbReference type="RefSeq" id="WP_303541893.1">
    <property type="nucleotide sequence ID" value="NZ_JAUOTP010000003.1"/>
</dbReference>
<gene>
    <name evidence="5" type="ORF">Q4F19_09495</name>
</gene>
<proteinExistence type="predicted"/>
<keyword evidence="1" id="KW-0805">Transcription regulation</keyword>
<dbReference type="SUPFAM" id="SSF46785">
    <property type="entry name" value="Winged helix' DNA-binding domain"/>
    <property type="match status" value="1"/>
</dbReference>
<dbReference type="InterPro" id="IPR036390">
    <property type="entry name" value="WH_DNA-bd_sf"/>
</dbReference>
<dbReference type="CDD" id="cd07377">
    <property type="entry name" value="WHTH_GntR"/>
    <property type="match status" value="1"/>
</dbReference>
<evidence type="ECO:0000256" key="2">
    <source>
        <dbReference type="ARBA" id="ARBA00023125"/>
    </source>
</evidence>
<dbReference type="Pfam" id="PF00392">
    <property type="entry name" value="GntR"/>
    <property type="match status" value="1"/>
</dbReference>
<evidence type="ECO:0000259" key="4">
    <source>
        <dbReference type="PROSITE" id="PS50949"/>
    </source>
</evidence>
<dbReference type="InterPro" id="IPR036388">
    <property type="entry name" value="WH-like_DNA-bd_sf"/>
</dbReference>
<dbReference type="SMART" id="SM00866">
    <property type="entry name" value="UTRA"/>
    <property type="match status" value="1"/>
</dbReference>
<organism evidence="5 6">
    <name type="scientific">Sphingomonas natans</name>
    <dbReference type="NCBI Taxonomy" id="3063330"/>
    <lineage>
        <taxon>Bacteria</taxon>
        <taxon>Pseudomonadati</taxon>
        <taxon>Pseudomonadota</taxon>
        <taxon>Alphaproteobacteria</taxon>
        <taxon>Sphingomonadales</taxon>
        <taxon>Sphingomonadaceae</taxon>
        <taxon>Sphingomonas</taxon>
    </lineage>
</organism>
<name>A0ABT8YA83_9SPHN</name>
<evidence type="ECO:0000313" key="6">
    <source>
        <dbReference type="Proteomes" id="UP001169764"/>
    </source>
</evidence>
<dbReference type="Pfam" id="PF07702">
    <property type="entry name" value="UTRA"/>
    <property type="match status" value="1"/>
</dbReference>